<dbReference type="SUPFAM" id="SSF52540">
    <property type="entry name" value="P-loop containing nucleoside triphosphate hydrolases"/>
    <property type="match status" value="1"/>
</dbReference>
<evidence type="ECO:0000313" key="3">
    <source>
        <dbReference type="Proteomes" id="UP000823612"/>
    </source>
</evidence>
<comment type="caution">
    <text evidence="2">The sequence shown here is derived from an EMBL/GenBank/DDBJ whole genome shotgun (WGS) entry which is preliminary data.</text>
</comment>
<reference evidence="2" key="2">
    <citation type="journal article" date="2021" name="PeerJ">
        <title>Extensive microbial diversity within the chicken gut microbiome revealed by metagenomics and culture.</title>
        <authorList>
            <person name="Gilroy R."/>
            <person name="Ravi A."/>
            <person name="Getino M."/>
            <person name="Pursley I."/>
            <person name="Horton D.L."/>
            <person name="Alikhan N.F."/>
            <person name="Baker D."/>
            <person name="Gharbi K."/>
            <person name="Hall N."/>
            <person name="Watson M."/>
            <person name="Adriaenssens E.M."/>
            <person name="Foster-Nyarko E."/>
            <person name="Jarju S."/>
            <person name="Secka A."/>
            <person name="Antonio M."/>
            <person name="Oren A."/>
            <person name="Chaudhuri R.R."/>
            <person name="La Ragione R."/>
            <person name="Hildebrand F."/>
            <person name="Pallen M.J."/>
        </authorList>
    </citation>
    <scope>NUCLEOTIDE SEQUENCE</scope>
    <source>
        <strain evidence="2">2889</strain>
    </source>
</reference>
<keyword evidence="2" id="KW-0547">Nucleotide-binding</keyword>
<proteinExistence type="predicted"/>
<protein>
    <submittedName>
        <fullName evidence="2">ATP-binding protein</fullName>
    </submittedName>
</protein>
<name>A0A9D9H132_9BACT</name>
<dbReference type="EMBL" id="JADIMZ010000064">
    <property type="protein sequence ID" value="MBO8432516.1"/>
    <property type="molecule type" value="Genomic_DNA"/>
</dbReference>
<organism evidence="2 3">
    <name type="scientific">Candidatus Pullibacteroides excrementavium</name>
    <dbReference type="NCBI Taxonomy" id="2840905"/>
    <lineage>
        <taxon>Bacteria</taxon>
        <taxon>Pseudomonadati</taxon>
        <taxon>Bacteroidota</taxon>
        <taxon>Bacteroidia</taxon>
        <taxon>Bacteroidales</taxon>
        <taxon>Candidatus Pullibacteroides</taxon>
    </lineage>
</organism>
<accession>A0A9D9H132</accession>
<dbReference type="GO" id="GO:0005524">
    <property type="term" value="F:ATP binding"/>
    <property type="evidence" value="ECO:0007669"/>
    <property type="project" value="UniProtKB-KW"/>
</dbReference>
<dbReference type="GO" id="GO:0016887">
    <property type="term" value="F:ATP hydrolysis activity"/>
    <property type="evidence" value="ECO:0007669"/>
    <property type="project" value="InterPro"/>
</dbReference>
<gene>
    <name evidence="2" type="ORF">IAB08_04415</name>
</gene>
<feature type="domain" description="ORC1/DEAH AAA+ ATPase" evidence="1">
    <location>
        <begin position="102"/>
        <end position="196"/>
    </location>
</feature>
<dbReference type="Proteomes" id="UP000823612">
    <property type="component" value="Unassembled WGS sequence"/>
</dbReference>
<evidence type="ECO:0000313" key="2">
    <source>
        <dbReference type="EMBL" id="MBO8432516.1"/>
    </source>
</evidence>
<dbReference type="InterPro" id="IPR027417">
    <property type="entry name" value="P-loop_NTPase"/>
</dbReference>
<sequence>MITQAIKEKIWSEVQRRRENFAGSDSRFAVTLGISASQYSRLRNGERERVIGDDQWIRIGRKLDVGFGEQNWKAARTPAYSYIETQLARCQQNSISRMLVDRTGIGKTFTAQCYAKTHKNAVYVDCSQVKTKTLLVRFIAEEFGINNKGTYHEVYADLVYYLQILEKPLIILDEAGDLQQAAFNELKALYNKTKGCCGFYMMGADGLKRKIERGRKREEVGYAENFDRYGSRYQKATPDDPKAFEVFFANCASAICKVNAPNIPFQTLLPKLNFSLRRIEEEIRK</sequence>
<reference evidence="2" key="1">
    <citation type="submission" date="2020-10" db="EMBL/GenBank/DDBJ databases">
        <authorList>
            <person name="Gilroy R."/>
        </authorList>
    </citation>
    <scope>NUCLEOTIDE SEQUENCE</scope>
    <source>
        <strain evidence="2">2889</strain>
    </source>
</reference>
<evidence type="ECO:0000259" key="1">
    <source>
        <dbReference type="Pfam" id="PF13401"/>
    </source>
</evidence>
<dbReference type="InterPro" id="IPR049945">
    <property type="entry name" value="AAA_22"/>
</dbReference>
<keyword evidence="2" id="KW-0067">ATP-binding</keyword>
<dbReference type="AlphaFoldDB" id="A0A9D9H132"/>
<dbReference type="Pfam" id="PF13401">
    <property type="entry name" value="AAA_22"/>
    <property type="match status" value="1"/>
</dbReference>
<dbReference type="Gene3D" id="3.40.50.300">
    <property type="entry name" value="P-loop containing nucleotide triphosphate hydrolases"/>
    <property type="match status" value="1"/>
</dbReference>